<feature type="compositionally biased region" description="Basic residues" evidence="1">
    <location>
        <begin position="1"/>
        <end position="12"/>
    </location>
</feature>
<evidence type="ECO:0000256" key="1">
    <source>
        <dbReference type="SAM" id="MobiDB-lite"/>
    </source>
</evidence>
<name>A0A843UKG6_COLES</name>
<dbReference type="AlphaFoldDB" id="A0A843UKG6"/>
<proteinExistence type="predicted"/>
<comment type="caution">
    <text evidence="2">The sequence shown here is derived from an EMBL/GenBank/DDBJ whole genome shotgun (WGS) entry which is preliminary data.</text>
</comment>
<evidence type="ECO:0000313" key="2">
    <source>
        <dbReference type="EMBL" id="MQL83998.1"/>
    </source>
</evidence>
<keyword evidence="3" id="KW-1185">Reference proteome</keyword>
<dbReference type="Proteomes" id="UP000652761">
    <property type="component" value="Unassembled WGS sequence"/>
</dbReference>
<accession>A0A843UKG6</accession>
<protein>
    <submittedName>
        <fullName evidence="2">Uncharacterized protein</fullName>
    </submittedName>
</protein>
<feature type="region of interest" description="Disordered" evidence="1">
    <location>
        <begin position="1"/>
        <end position="57"/>
    </location>
</feature>
<sequence>MSAAPRRSRRRTGSGSGLRRLSWQTKVYQERERESDASPQVRLRPRLTRKLPPADPT</sequence>
<dbReference type="EMBL" id="NMUH01000732">
    <property type="protein sequence ID" value="MQL83998.1"/>
    <property type="molecule type" value="Genomic_DNA"/>
</dbReference>
<organism evidence="2 3">
    <name type="scientific">Colocasia esculenta</name>
    <name type="common">Wild taro</name>
    <name type="synonym">Arum esculentum</name>
    <dbReference type="NCBI Taxonomy" id="4460"/>
    <lineage>
        <taxon>Eukaryota</taxon>
        <taxon>Viridiplantae</taxon>
        <taxon>Streptophyta</taxon>
        <taxon>Embryophyta</taxon>
        <taxon>Tracheophyta</taxon>
        <taxon>Spermatophyta</taxon>
        <taxon>Magnoliopsida</taxon>
        <taxon>Liliopsida</taxon>
        <taxon>Araceae</taxon>
        <taxon>Aroideae</taxon>
        <taxon>Colocasieae</taxon>
        <taxon>Colocasia</taxon>
    </lineage>
</organism>
<reference evidence="2" key="1">
    <citation type="submission" date="2017-07" db="EMBL/GenBank/DDBJ databases">
        <title>Taro Niue Genome Assembly and Annotation.</title>
        <authorList>
            <person name="Atibalentja N."/>
            <person name="Keating K."/>
            <person name="Fields C.J."/>
        </authorList>
    </citation>
    <scope>NUCLEOTIDE SEQUENCE</scope>
    <source>
        <strain evidence="2">Niue_2</strain>
        <tissue evidence="2">Leaf</tissue>
    </source>
</reference>
<gene>
    <name evidence="2" type="ORF">Taro_016489</name>
</gene>
<evidence type="ECO:0000313" key="3">
    <source>
        <dbReference type="Proteomes" id="UP000652761"/>
    </source>
</evidence>